<comment type="caution">
    <text evidence="2">The sequence shown here is derived from an EMBL/GenBank/DDBJ whole genome shotgun (WGS) entry which is preliminary data.</text>
</comment>
<evidence type="ECO:0000313" key="3">
    <source>
        <dbReference type="Proteomes" id="UP001589709"/>
    </source>
</evidence>
<feature type="region of interest" description="Disordered" evidence="1">
    <location>
        <begin position="1"/>
        <end position="43"/>
    </location>
</feature>
<reference evidence="2 3" key="1">
    <citation type="submission" date="2024-09" db="EMBL/GenBank/DDBJ databases">
        <authorList>
            <person name="Sun Q."/>
            <person name="Mori K."/>
        </authorList>
    </citation>
    <scope>NUCLEOTIDE SEQUENCE [LARGE SCALE GENOMIC DNA]</scope>
    <source>
        <strain evidence="2 3">JCM 6917</strain>
    </source>
</reference>
<proteinExistence type="predicted"/>
<organism evidence="2 3">
    <name type="scientific">Streptomyces cinereospinus</name>
    <dbReference type="NCBI Taxonomy" id="285561"/>
    <lineage>
        <taxon>Bacteria</taxon>
        <taxon>Bacillati</taxon>
        <taxon>Actinomycetota</taxon>
        <taxon>Actinomycetes</taxon>
        <taxon>Kitasatosporales</taxon>
        <taxon>Streptomycetaceae</taxon>
        <taxon>Streptomyces</taxon>
    </lineage>
</organism>
<evidence type="ECO:0000256" key="1">
    <source>
        <dbReference type="SAM" id="MobiDB-lite"/>
    </source>
</evidence>
<name>A0ABV5MYS9_9ACTN</name>
<dbReference type="Proteomes" id="UP001589709">
    <property type="component" value="Unassembled WGS sequence"/>
</dbReference>
<dbReference type="PANTHER" id="PTHR36221">
    <property type="entry name" value="DUF742 DOMAIN-CONTAINING PROTEIN"/>
    <property type="match status" value="1"/>
</dbReference>
<dbReference type="Pfam" id="PF05331">
    <property type="entry name" value="DUF742"/>
    <property type="match status" value="1"/>
</dbReference>
<feature type="compositionally biased region" description="Basic residues" evidence="1">
    <location>
        <begin position="1"/>
        <end position="10"/>
    </location>
</feature>
<evidence type="ECO:0000313" key="2">
    <source>
        <dbReference type="EMBL" id="MFB9463204.1"/>
    </source>
</evidence>
<feature type="compositionally biased region" description="Basic and acidic residues" evidence="1">
    <location>
        <begin position="26"/>
        <end position="38"/>
    </location>
</feature>
<protein>
    <submittedName>
        <fullName evidence="2">DUF742 domain-containing protein</fullName>
    </submittedName>
</protein>
<dbReference type="RefSeq" id="WP_381345202.1">
    <property type="nucleotide sequence ID" value="NZ_JBHMCY010000016.1"/>
</dbReference>
<accession>A0ABV5MYS9</accession>
<dbReference type="InterPro" id="IPR007995">
    <property type="entry name" value="DUF742"/>
</dbReference>
<gene>
    <name evidence="2" type="ORF">ACFF45_10910</name>
</gene>
<dbReference type="EMBL" id="JBHMCY010000016">
    <property type="protein sequence ID" value="MFB9463204.1"/>
    <property type="molecule type" value="Genomic_DNA"/>
</dbReference>
<keyword evidence="3" id="KW-1185">Reference proteome</keyword>
<sequence>MTPPKRRRRSPRQEPPPPRPSLQEGGADHEGTGGKDGKPANPERLFVIGEVDGDRAELDLVTLIVARSEPKPSTSPEQAAVLRLCAAPLSVAELSAYLSLPFSVITVLLTQMLAAELVQARAPVVRQALPDRSILEAVMHGLQRL</sequence>
<dbReference type="PANTHER" id="PTHR36221:SF1">
    <property type="entry name" value="DUF742 DOMAIN-CONTAINING PROTEIN"/>
    <property type="match status" value="1"/>
</dbReference>